<sequence>MASMTVKVGSPVGLHVRPAAIIADKAGEFAEEITIATAGGAPVTASSMMLIMTLGAEYGAEVTVESENPQAVTAIAELVAKDLDAS</sequence>
<comment type="caution">
    <text evidence="7">The sequence shown here is derived from an EMBL/GenBank/DDBJ whole genome shotgun (WGS) entry which is preliminary data.</text>
</comment>
<keyword evidence="5" id="KW-0598">Phosphotransferase system</keyword>
<dbReference type="Pfam" id="PF00381">
    <property type="entry name" value="PTS-HPr"/>
    <property type="match status" value="1"/>
</dbReference>
<dbReference type="AlphaFoldDB" id="A0AAJ1BBW3"/>
<reference evidence="7" key="1">
    <citation type="submission" date="2022-01" db="EMBL/GenBank/DDBJ databases">
        <title>Collection of gut derived symbiotic bacterial strains cultured from healthy donors.</title>
        <authorList>
            <person name="Lin H."/>
            <person name="Kohout C."/>
            <person name="Waligurski E."/>
            <person name="Pamer E.G."/>
        </authorList>
    </citation>
    <scope>NUCLEOTIDE SEQUENCE</scope>
    <source>
        <strain evidence="7">DFI.7.46</strain>
    </source>
</reference>
<dbReference type="InterPro" id="IPR001020">
    <property type="entry name" value="PTS_HPr_His_P_site"/>
</dbReference>
<evidence type="ECO:0000313" key="7">
    <source>
        <dbReference type="EMBL" id="MCG4617988.1"/>
    </source>
</evidence>
<dbReference type="PANTHER" id="PTHR33705:SF2">
    <property type="entry name" value="PHOSPHOCARRIER PROTEIN NPR"/>
    <property type="match status" value="1"/>
</dbReference>
<protein>
    <recommendedName>
        <fullName evidence="3">Phosphocarrier protein HPr</fullName>
    </recommendedName>
</protein>
<evidence type="ECO:0000259" key="6">
    <source>
        <dbReference type="PROSITE" id="PS51350"/>
    </source>
</evidence>
<dbReference type="PROSITE" id="PS51350">
    <property type="entry name" value="PTS_HPR_DOM"/>
    <property type="match status" value="1"/>
</dbReference>
<evidence type="ECO:0000256" key="4">
    <source>
        <dbReference type="ARBA" id="ARBA00022490"/>
    </source>
</evidence>
<dbReference type="GO" id="GO:0005737">
    <property type="term" value="C:cytoplasm"/>
    <property type="evidence" value="ECO:0007669"/>
    <property type="project" value="UniProtKB-SubCell"/>
</dbReference>
<accession>A0AAJ1BBW3</accession>
<dbReference type="InterPro" id="IPR050399">
    <property type="entry name" value="HPr"/>
</dbReference>
<comment type="function">
    <text evidence="1">General (non sugar-specific) component of the phosphoenolpyruvate-dependent sugar phosphotransferase system (sugar PTS). This major carbohydrate active-transport system catalyzes the phosphorylation of incoming sugar substrates concomitantly with their translocation across the cell membrane. The phosphoryl group from phosphoenolpyruvate (PEP) is transferred to the phosphoryl carrier protein HPr by enzyme I. Phospho-HPr then transfers it to the PTS EIIA domain.</text>
</comment>
<dbReference type="NCBIfam" id="TIGR01003">
    <property type="entry name" value="PTS_HPr_family"/>
    <property type="match status" value="1"/>
</dbReference>
<keyword evidence="4" id="KW-0963">Cytoplasm</keyword>
<dbReference type="InterPro" id="IPR000032">
    <property type="entry name" value="HPr-like"/>
</dbReference>
<evidence type="ECO:0000256" key="5">
    <source>
        <dbReference type="ARBA" id="ARBA00022683"/>
    </source>
</evidence>
<dbReference type="EMBL" id="JAKNHJ010000009">
    <property type="protein sequence ID" value="MCG4617988.1"/>
    <property type="molecule type" value="Genomic_DNA"/>
</dbReference>
<name>A0AAJ1BBW3_9ACTO</name>
<dbReference type="Gene3D" id="3.30.1340.10">
    <property type="entry name" value="HPr-like"/>
    <property type="match status" value="1"/>
</dbReference>
<dbReference type="InterPro" id="IPR035895">
    <property type="entry name" value="HPr-like_sf"/>
</dbReference>
<dbReference type="CDD" id="cd00367">
    <property type="entry name" value="PTS-HPr_like"/>
    <property type="match status" value="1"/>
</dbReference>
<dbReference type="PROSITE" id="PS00369">
    <property type="entry name" value="PTS_HPR_HIS"/>
    <property type="match status" value="1"/>
</dbReference>
<dbReference type="RefSeq" id="WP_024059220.1">
    <property type="nucleotide sequence ID" value="NZ_JAHAIE010000007.1"/>
</dbReference>
<dbReference type="GO" id="GO:0009401">
    <property type="term" value="P:phosphoenolpyruvate-dependent sugar phosphotransferase system"/>
    <property type="evidence" value="ECO:0007669"/>
    <property type="project" value="UniProtKB-KW"/>
</dbReference>
<proteinExistence type="predicted"/>
<dbReference type="SUPFAM" id="SSF55594">
    <property type="entry name" value="HPr-like"/>
    <property type="match status" value="1"/>
</dbReference>
<evidence type="ECO:0000313" key="8">
    <source>
        <dbReference type="Proteomes" id="UP001200537"/>
    </source>
</evidence>
<evidence type="ECO:0000256" key="3">
    <source>
        <dbReference type="ARBA" id="ARBA00020422"/>
    </source>
</evidence>
<feature type="domain" description="HPr" evidence="6">
    <location>
        <begin position="1"/>
        <end position="86"/>
    </location>
</feature>
<organism evidence="7 8">
    <name type="scientific">Varibaculum cambriense</name>
    <dbReference type="NCBI Taxonomy" id="184870"/>
    <lineage>
        <taxon>Bacteria</taxon>
        <taxon>Bacillati</taxon>
        <taxon>Actinomycetota</taxon>
        <taxon>Actinomycetes</taxon>
        <taxon>Actinomycetales</taxon>
        <taxon>Actinomycetaceae</taxon>
        <taxon>Varibaculum</taxon>
    </lineage>
</organism>
<dbReference type="Proteomes" id="UP001200537">
    <property type="component" value="Unassembled WGS sequence"/>
</dbReference>
<dbReference type="PANTHER" id="PTHR33705">
    <property type="entry name" value="PHOSPHOCARRIER PROTEIN HPR"/>
    <property type="match status" value="1"/>
</dbReference>
<gene>
    <name evidence="7" type="ORF">L0M99_05715</name>
</gene>
<dbReference type="PRINTS" id="PR00107">
    <property type="entry name" value="PHOSPHOCPHPR"/>
</dbReference>
<comment type="subcellular location">
    <subcellularLocation>
        <location evidence="2">Cytoplasm</location>
    </subcellularLocation>
</comment>
<evidence type="ECO:0000256" key="2">
    <source>
        <dbReference type="ARBA" id="ARBA00004496"/>
    </source>
</evidence>
<evidence type="ECO:0000256" key="1">
    <source>
        <dbReference type="ARBA" id="ARBA00003681"/>
    </source>
</evidence>